<evidence type="ECO:0000256" key="2">
    <source>
        <dbReference type="SAM" id="Coils"/>
    </source>
</evidence>
<evidence type="ECO:0000256" key="1">
    <source>
        <dbReference type="ARBA" id="ARBA00006110"/>
    </source>
</evidence>
<dbReference type="Pfam" id="PF12923">
    <property type="entry name" value="RRP7"/>
    <property type="match status" value="1"/>
</dbReference>
<organism evidence="5">
    <name type="scientific">Culicoides sonorensis</name>
    <name type="common">Biting midge</name>
    <dbReference type="NCBI Taxonomy" id="179676"/>
    <lineage>
        <taxon>Eukaryota</taxon>
        <taxon>Metazoa</taxon>
        <taxon>Ecdysozoa</taxon>
        <taxon>Arthropoda</taxon>
        <taxon>Hexapoda</taxon>
        <taxon>Insecta</taxon>
        <taxon>Pterygota</taxon>
        <taxon>Neoptera</taxon>
        <taxon>Endopterygota</taxon>
        <taxon>Diptera</taxon>
        <taxon>Nematocera</taxon>
        <taxon>Chironomoidea</taxon>
        <taxon>Ceratopogonidae</taxon>
        <taxon>Ceratopogoninae</taxon>
        <taxon>Culicoides</taxon>
        <taxon>Monoculicoides</taxon>
    </lineage>
</organism>
<dbReference type="VEuPathDB" id="VectorBase:CSON001301"/>
<dbReference type="GO" id="GO:0000028">
    <property type="term" value="P:ribosomal small subunit assembly"/>
    <property type="evidence" value="ECO:0007669"/>
    <property type="project" value="TreeGrafter"/>
</dbReference>
<dbReference type="PANTHER" id="PTHR13191">
    <property type="entry name" value="RIBOSOMAL RNA PROCESSING PROTEIN 7-RELATED"/>
    <property type="match status" value="1"/>
</dbReference>
<protein>
    <submittedName>
        <fullName evidence="5">CSON001301 protein</fullName>
    </submittedName>
</protein>
<dbReference type="GO" id="GO:0034456">
    <property type="term" value="C:UTP-C complex"/>
    <property type="evidence" value="ECO:0007669"/>
    <property type="project" value="TreeGrafter"/>
</dbReference>
<name>A0A336MH65_CULSO</name>
<reference evidence="4" key="1">
    <citation type="submission" date="2018-04" db="EMBL/GenBank/DDBJ databases">
        <authorList>
            <person name="Go L.Y."/>
            <person name="Mitchell J.A."/>
        </authorList>
    </citation>
    <scope>NUCLEOTIDE SEQUENCE</scope>
    <source>
        <tissue evidence="4">Whole organism</tissue>
    </source>
</reference>
<evidence type="ECO:0000259" key="3">
    <source>
        <dbReference type="Pfam" id="PF12923"/>
    </source>
</evidence>
<reference evidence="5" key="2">
    <citation type="submission" date="2018-07" db="EMBL/GenBank/DDBJ databases">
        <authorList>
            <person name="Quirk P.G."/>
            <person name="Krulwich T.A."/>
        </authorList>
    </citation>
    <scope>NUCLEOTIDE SEQUENCE</scope>
</reference>
<dbReference type="GO" id="GO:0006364">
    <property type="term" value="P:rRNA processing"/>
    <property type="evidence" value="ECO:0007669"/>
    <property type="project" value="TreeGrafter"/>
</dbReference>
<dbReference type="EMBL" id="UFQT01001199">
    <property type="protein sequence ID" value="SSX29455.1"/>
    <property type="molecule type" value="Genomic_DNA"/>
</dbReference>
<sequence>MKQEKIENNFPVTGLLKWIEDYKNRIRDESELQAEVNQYLADFDAKKEEIKEEDENNEWTLVTKTGKQGGFKQKESIISKLEEKLKRDRERLMPTFYANQAREYKKQNLAKLKKKYAEDKTKLENIKKNRRFKPF</sequence>
<comment type="similarity">
    <text evidence="1">Belongs to the RRP7 family.</text>
</comment>
<dbReference type="InterPro" id="IPR040446">
    <property type="entry name" value="RRP7"/>
</dbReference>
<gene>
    <name evidence="5" type="primary">CSON001301</name>
</gene>
<dbReference type="InterPro" id="IPR024326">
    <property type="entry name" value="RRP7_C"/>
</dbReference>
<dbReference type="PANTHER" id="PTHR13191:SF0">
    <property type="entry name" value="RIBOSOMAL RNA-PROCESSING PROTEIN 7 HOMOLOG A-RELATED"/>
    <property type="match status" value="1"/>
</dbReference>
<feature type="domain" description="Ribosomal RNA-processing protein 7 C-terminal" evidence="3">
    <location>
        <begin position="24"/>
        <end position="135"/>
    </location>
</feature>
<evidence type="ECO:0000313" key="5">
    <source>
        <dbReference type="EMBL" id="SSX29455.1"/>
    </source>
</evidence>
<dbReference type="Gene3D" id="6.10.250.1770">
    <property type="match status" value="1"/>
</dbReference>
<accession>A0A336MH65</accession>
<dbReference type="AlphaFoldDB" id="A0A336MH65"/>
<keyword evidence="2" id="KW-0175">Coiled coil</keyword>
<dbReference type="GO" id="GO:0032545">
    <property type="term" value="C:CURI complex"/>
    <property type="evidence" value="ECO:0007669"/>
    <property type="project" value="TreeGrafter"/>
</dbReference>
<proteinExistence type="inferred from homology"/>
<dbReference type="EMBL" id="UFQS01001199">
    <property type="protein sequence ID" value="SSX09659.1"/>
    <property type="molecule type" value="Genomic_DNA"/>
</dbReference>
<evidence type="ECO:0000313" key="4">
    <source>
        <dbReference type="EMBL" id="SSX09659.1"/>
    </source>
</evidence>
<feature type="coiled-coil region" evidence="2">
    <location>
        <begin position="29"/>
        <end position="129"/>
    </location>
</feature>